<evidence type="ECO:0000259" key="4">
    <source>
        <dbReference type="Pfam" id="PF07859"/>
    </source>
</evidence>
<dbReference type="PANTHER" id="PTHR48081">
    <property type="entry name" value="AB HYDROLASE SUPERFAMILY PROTEIN C4A8.06C"/>
    <property type="match status" value="1"/>
</dbReference>
<dbReference type="Proteomes" id="UP000606044">
    <property type="component" value="Unassembled WGS sequence"/>
</dbReference>
<dbReference type="InterPro" id="IPR013094">
    <property type="entry name" value="AB_hydrolase_3"/>
</dbReference>
<sequence>MARSPETGDPMPAGPEGLATPASAHPVLDVAIQSFLDHAAEAGAGAGTRLGGDEIRARLAALQTGSAERPAPVCHTLTGGPAAGACLHVFRPPGFEAQNPFLLYFHGGGWVGGDARTHGRLAADLADAAGIAVVLVEGVHAPAHSAPAQTARAYAVLCALVAEAGALGLDAARFAIGGDGTGATTATLVALMAGARQGPRSRLQFLLCPVIAPPCETGSYAAFGQGPWVTADTMRALFTLAFPGGVPARMESLPCFAGADDLAELPPALILTAEADVLRDEAEAYGRRLMQAGVQVTLTRYLGAIHGFMVLDPLADSAPARSALQQVGSALRAALHP</sequence>
<dbReference type="SUPFAM" id="SSF53474">
    <property type="entry name" value="alpha/beta-Hydrolases"/>
    <property type="match status" value="1"/>
</dbReference>
<comment type="caution">
    <text evidence="5">The sequence shown here is derived from an EMBL/GenBank/DDBJ whole genome shotgun (WGS) entry which is preliminary data.</text>
</comment>
<feature type="domain" description="Alpha/beta hydrolase fold-3" evidence="4">
    <location>
        <begin position="102"/>
        <end position="309"/>
    </location>
</feature>
<keyword evidence="2" id="KW-0378">Hydrolase</keyword>
<dbReference type="AlphaFoldDB" id="A0A917FFU9"/>
<dbReference type="InterPro" id="IPR050300">
    <property type="entry name" value="GDXG_lipolytic_enzyme"/>
</dbReference>
<reference evidence="5" key="2">
    <citation type="submission" date="2020-09" db="EMBL/GenBank/DDBJ databases">
        <authorList>
            <person name="Sun Q."/>
            <person name="Sedlacek I."/>
        </authorList>
    </citation>
    <scope>NUCLEOTIDE SEQUENCE</scope>
    <source>
        <strain evidence="5">CCM 7897</strain>
    </source>
</reference>
<name>A0A917FFU9_9HYPH</name>
<feature type="region of interest" description="Disordered" evidence="3">
    <location>
        <begin position="1"/>
        <end position="21"/>
    </location>
</feature>
<dbReference type="GO" id="GO:0016787">
    <property type="term" value="F:hydrolase activity"/>
    <property type="evidence" value="ECO:0007669"/>
    <property type="project" value="UniProtKB-KW"/>
</dbReference>
<dbReference type="Gene3D" id="3.40.50.1820">
    <property type="entry name" value="alpha/beta hydrolase"/>
    <property type="match status" value="1"/>
</dbReference>
<evidence type="ECO:0000256" key="3">
    <source>
        <dbReference type="SAM" id="MobiDB-lite"/>
    </source>
</evidence>
<accession>A0A917FFU9</accession>
<reference evidence="5" key="1">
    <citation type="journal article" date="2014" name="Int. J. Syst. Evol. Microbiol.">
        <title>Complete genome sequence of Corynebacterium casei LMG S-19264T (=DSM 44701T), isolated from a smear-ripened cheese.</title>
        <authorList>
            <consortium name="US DOE Joint Genome Institute (JGI-PGF)"/>
            <person name="Walter F."/>
            <person name="Albersmeier A."/>
            <person name="Kalinowski J."/>
            <person name="Ruckert C."/>
        </authorList>
    </citation>
    <scope>NUCLEOTIDE SEQUENCE</scope>
    <source>
        <strain evidence="5">CCM 7897</strain>
    </source>
</reference>
<organism evidence="5 6">
    <name type="scientific">Azorhizobium oxalatiphilum</name>
    <dbReference type="NCBI Taxonomy" id="980631"/>
    <lineage>
        <taxon>Bacteria</taxon>
        <taxon>Pseudomonadati</taxon>
        <taxon>Pseudomonadota</taxon>
        <taxon>Alphaproteobacteria</taxon>
        <taxon>Hyphomicrobiales</taxon>
        <taxon>Xanthobacteraceae</taxon>
        <taxon>Azorhizobium</taxon>
    </lineage>
</organism>
<evidence type="ECO:0000313" key="6">
    <source>
        <dbReference type="Proteomes" id="UP000606044"/>
    </source>
</evidence>
<protein>
    <submittedName>
        <fullName evidence="5">Esterase</fullName>
    </submittedName>
</protein>
<dbReference type="InterPro" id="IPR002168">
    <property type="entry name" value="Lipase_GDXG_HIS_AS"/>
</dbReference>
<evidence type="ECO:0000313" key="5">
    <source>
        <dbReference type="EMBL" id="GGF77574.1"/>
    </source>
</evidence>
<proteinExistence type="inferred from homology"/>
<comment type="similarity">
    <text evidence="1">Belongs to the 'GDXG' lipolytic enzyme family.</text>
</comment>
<evidence type="ECO:0000256" key="1">
    <source>
        <dbReference type="ARBA" id="ARBA00010515"/>
    </source>
</evidence>
<dbReference type="EMBL" id="BMCT01000007">
    <property type="protein sequence ID" value="GGF77574.1"/>
    <property type="molecule type" value="Genomic_DNA"/>
</dbReference>
<evidence type="ECO:0000256" key="2">
    <source>
        <dbReference type="ARBA" id="ARBA00022801"/>
    </source>
</evidence>
<gene>
    <name evidence="5" type="ORF">GCM10007301_41890</name>
</gene>
<keyword evidence="6" id="KW-1185">Reference proteome</keyword>
<dbReference type="Pfam" id="PF07859">
    <property type="entry name" value="Abhydrolase_3"/>
    <property type="match status" value="1"/>
</dbReference>
<dbReference type="PANTHER" id="PTHR48081:SF8">
    <property type="entry name" value="ALPHA_BETA HYDROLASE FOLD-3 DOMAIN-CONTAINING PROTEIN-RELATED"/>
    <property type="match status" value="1"/>
</dbReference>
<dbReference type="PROSITE" id="PS01173">
    <property type="entry name" value="LIPASE_GDXG_HIS"/>
    <property type="match status" value="1"/>
</dbReference>
<dbReference type="InterPro" id="IPR029058">
    <property type="entry name" value="AB_hydrolase_fold"/>
</dbReference>
<dbReference type="RefSeq" id="WP_188582250.1">
    <property type="nucleotide sequence ID" value="NZ_BMCT01000007.1"/>
</dbReference>